<feature type="domain" description="LapB rubredoxin metal binding" evidence="2">
    <location>
        <begin position="9"/>
        <end position="24"/>
    </location>
</feature>
<proteinExistence type="predicted"/>
<dbReference type="Pfam" id="PF18073">
    <property type="entry name" value="Zn_ribbon_LapB"/>
    <property type="match status" value="1"/>
</dbReference>
<sequence>MIFIRCFRLYLGKCPNCHVWNTIKARMKRAQTSCLKKMTPY</sequence>
<accession>A0ABV4P8P9</accession>
<name>A0ABV4P8P9_9PSED</name>
<gene>
    <name evidence="3" type="ORF">ACDH53_03185</name>
</gene>
<reference evidence="3 4" key="1">
    <citation type="submission" date="2024-06" db="EMBL/GenBank/DDBJ databases">
        <title>Genome sequences for Pseudomonas syringae strains with characterized LPS.</title>
        <authorList>
            <person name="Baltrus D.A."/>
            <person name="Krings L."/>
        </authorList>
    </citation>
    <scope>NUCLEOTIDE SEQUENCE [LARGE SCALE GENOMIC DNA]</scope>
    <source>
        <strain evidence="3 4">NCPPB2708</strain>
    </source>
</reference>
<dbReference type="Proteomes" id="UP001569512">
    <property type="component" value="Unassembled WGS sequence"/>
</dbReference>
<evidence type="ECO:0000256" key="1">
    <source>
        <dbReference type="ARBA" id="ARBA00022723"/>
    </source>
</evidence>
<keyword evidence="1" id="KW-0479">Metal-binding</keyword>
<comment type="caution">
    <text evidence="3">The sequence shown here is derived from an EMBL/GenBank/DDBJ whole genome shotgun (WGS) entry which is preliminary data.</text>
</comment>
<protein>
    <recommendedName>
        <fullName evidence="2">LapB rubredoxin metal binding domain-containing protein</fullName>
    </recommendedName>
</protein>
<dbReference type="InterPro" id="IPR041166">
    <property type="entry name" value="Rubredoxin_2"/>
</dbReference>
<dbReference type="EMBL" id="JBGMSU010000001">
    <property type="protein sequence ID" value="MFA0936453.1"/>
    <property type="molecule type" value="Genomic_DNA"/>
</dbReference>
<evidence type="ECO:0000313" key="3">
    <source>
        <dbReference type="EMBL" id="MFA0936453.1"/>
    </source>
</evidence>
<evidence type="ECO:0000259" key="2">
    <source>
        <dbReference type="Pfam" id="PF18073"/>
    </source>
</evidence>
<organism evidence="3 4">
    <name type="scientific">Pseudomonas tremae</name>
    <dbReference type="NCBI Taxonomy" id="200454"/>
    <lineage>
        <taxon>Bacteria</taxon>
        <taxon>Pseudomonadati</taxon>
        <taxon>Pseudomonadota</taxon>
        <taxon>Gammaproteobacteria</taxon>
        <taxon>Pseudomonadales</taxon>
        <taxon>Pseudomonadaceae</taxon>
        <taxon>Pseudomonas</taxon>
    </lineage>
</organism>
<keyword evidence="4" id="KW-1185">Reference proteome</keyword>
<evidence type="ECO:0000313" key="4">
    <source>
        <dbReference type="Proteomes" id="UP001569512"/>
    </source>
</evidence>